<keyword evidence="2" id="KW-0378">Hydrolase</keyword>
<protein>
    <submittedName>
        <fullName evidence="4">Chemotaxis protein CheC</fullName>
    </submittedName>
</protein>
<gene>
    <name evidence="4" type="ORF">SAMN05216249_11562</name>
</gene>
<dbReference type="InterPro" id="IPR050992">
    <property type="entry name" value="CheZ_family_phosphatases"/>
</dbReference>
<dbReference type="Gene3D" id="3.40.1550.10">
    <property type="entry name" value="CheC-like"/>
    <property type="match status" value="1"/>
</dbReference>
<dbReference type="InterPro" id="IPR028976">
    <property type="entry name" value="CheC-like_sf"/>
</dbReference>
<dbReference type="GO" id="GO:0006935">
    <property type="term" value="P:chemotaxis"/>
    <property type="evidence" value="ECO:0007669"/>
    <property type="project" value="UniProtKB-KW"/>
</dbReference>
<organism evidence="4 5">
    <name type="scientific">Acetitomaculum ruminis DSM 5522</name>
    <dbReference type="NCBI Taxonomy" id="1120918"/>
    <lineage>
        <taxon>Bacteria</taxon>
        <taxon>Bacillati</taxon>
        <taxon>Bacillota</taxon>
        <taxon>Clostridia</taxon>
        <taxon>Lachnospirales</taxon>
        <taxon>Lachnospiraceae</taxon>
        <taxon>Acetitomaculum</taxon>
    </lineage>
</organism>
<dbReference type="STRING" id="1120918.SAMN05216249_11562"/>
<proteinExistence type="predicted"/>
<keyword evidence="1" id="KW-0145">Chemotaxis</keyword>
<dbReference type="SUPFAM" id="SSF103039">
    <property type="entry name" value="CheC-like"/>
    <property type="match status" value="1"/>
</dbReference>
<feature type="domain" description="CheC-like protein" evidence="3">
    <location>
        <begin position="13"/>
        <end position="46"/>
    </location>
</feature>
<keyword evidence="5" id="KW-1185">Reference proteome</keyword>
<dbReference type="GO" id="GO:0016787">
    <property type="term" value="F:hydrolase activity"/>
    <property type="evidence" value="ECO:0007669"/>
    <property type="project" value="UniProtKB-KW"/>
</dbReference>
<dbReference type="Proteomes" id="UP000198838">
    <property type="component" value="Unassembled WGS sequence"/>
</dbReference>
<name>A0A1I0ZLF3_9FIRM</name>
<dbReference type="PANTHER" id="PTHR43693:SF1">
    <property type="entry name" value="PROTEIN PHOSPHATASE CHEZ"/>
    <property type="match status" value="1"/>
</dbReference>
<dbReference type="InterPro" id="IPR007597">
    <property type="entry name" value="CheC"/>
</dbReference>
<dbReference type="OrthoDB" id="9812187at2"/>
<dbReference type="AlphaFoldDB" id="A0A1I0ZLF3"/>
<dbReference type="PANTHER" id="PTHR43693">
    <property type="entry name" value="PROTEIN PHOSPHATASE CHEZ"/>
    <property type="match status" value="1"/>
</dbReference>
<evidence type="ECO:0000313" key="5">
    <source>
        <dbReference type="Proteomes" id="UP000198838"/>
    </source>
</evidence>
<dbReference type="EMBL" id="FOJY01000015">
    <property type="protein sequence ID" value="SFB25350.1"/>
    <property type="molecule type" value="Genomic_DNA"/>
</dbReference>
<reference evidence="4 5" key="1">
    <citation type="submission" date="2016-10" db="EMBL/GenBank/DDBJ databases">
        <authorList>
            <person name="de Groot N.N."/>
        </authorList>
    </citation>
    <scope>NUCLEOTIDE SEQUENCE [LARGE SCALE GENOMIC DNA]</scope>
    <source>
        <strain evidence="4 5">DSM 5522</strain>
    </source>
</reference>
<evidence type="ECO:0000259" key="3">
    <source>
        <dbReference type="Pfam" id="PF04509"/>
    </source>
</evidence>
<evidence type="ECO:0000256" key="2">
    <source>
        <dbReference type="ARBA" id="ARBA00022801"/>
    </source>
</evidence>
<feature type="domain" description="CheC-like protein" evidence="3">
    <location>
        <begin position="109"/>
        <end position="137"/>
    </location>
</feature>
<dbReference type="RefSeq" id="WP_092873372.1">
    <property type="nucleotide sequence ID" value="NZ_FOJY01000015.1"/>
</dbReference>
<evidence type="ECO:0000256" key="1">
    <source>
        <dbReference type="ARBA" id="ARBA00022500"/>
    </source>
</evidence>
<dbReference type="Pfam" id="PF04509">
    <property type="entry name" value="CheC"/>
    <property type="match status" value="2"/>
</dbReference>
<evidence type="ECO:0000313" key="4">
    <source>
        <dbReference type="EMBL" id="SFB25350.1"/>
    </source>
</evidence>
<dbReference type="CDD" id="cd17909">
    <property type="entry name" value="CheC_ClassI"/>
    <property type="match status" value="1"/>
</dbReference>
<accession>A0A1I0ZLF3</accession>
<sequence>MKDLKEINSIYFDVLKEIGNIGAGNAATSLARLLNSKISMQVPKVELLNFSDLAGIIAGEEETVVGILIEVTEDITGSMMFFLQMDSAKHLVNKLVPPSDDTEGVFSEMELSALKEIGNIITGAYLSALSGLTNLKVGASIPYLCIDMAAAILSVPAIEFGMFGDEALLIENQLEDEVLINGYFILLPDPDSYDKILGSLGIHI</sequence>